<feature type="signal peptide" evidence="1">
    <location>
        <begin position="1"/>
        <end position="17"/>
    </location>
</feature>
<dbReference type="RefSeq" id="WP_021688561.1">
    <property type="nucleotide sequence ID" value="NZ_BASZ01000001.1"/>
</dbReference>
<dbReference type="OrthoDB" id="7505503at2"/>
<sequence length="173" mass="18223">MNCTPVRPAFISLTLLAGLTACTSTSDRYPSLAIRDAERAYASGAFDSHPTPPPAPVELSAALVQKLSQLQGQAQQAHHAFLAAAPRTRTLVNSARGSAIASDSWVAAQIGISGLEAHRNRAMVAMADLDALLLQTEIEGGAREAVQQAHTAVDSMIHEEDSVLSSLKGQLQQ</sequence>
<dbReference type="EMBL" id="BASZ01000001">
    <property type="protein sequence ID" value="GAD47654.1"/>
    <property type="molecule type" value="Genomic_DNA"/>
</dbReference>
<keyword evidence="3" id="KW-1185">Reference proteome</keyword>
<reference evidence="2 3" key="1">
    <citation type="submission" date="2013-09" db="EMBL/GenBank/DDBJ databases">
        <title>Whole genome shotgun sequence of Novosphingobium tardaugens NBRC 16725.</title>
        <authorList>
            <person name="Isaki S."/>
            <person name="Hosoyama A."/>
            <person name="Tsuchikane K."/>
            <person name="Katsumata H."/>
            <person name="Ando Y."/>
            <person name="Yamazaki S."/>
            <person name="Fujita N."/>
        </authorList>
    </citation>
    <scope>NUCLEOTIDE SEQUENCE [LARGE SCALE GENOMIC DNA]</scope>
    <source>
        <strain evidence="2 3">NBRC 16725</strain>
    </source>
</reference>
<dbReference type="eggNOG" id="ENOG5030211">
    <property type="taxonomic scope" value="Bacteria"/>
</dbReference>
<name>U2ZQJ9_9SPHN</name>
<comment type="caution">
    <text evidence="2">The sequence shown here is derived from an EMBL/GenBank/DDBJ whole genome shotgun (WGS) entry which is preliminary data.</text>
</comment>
<accession>U2ZQJ9</accession>
<organism evidence="2 3">
    <name type="scientific">Caenibius tardaugens NBRC 16725</name>
    <dbReference type="NCBI Taxonomy" id="1219035"/>
    <lineage>
        <taxon>Bacteria</taxon>
        <taxon>Pseudomonadati</taxon>
        <taxon>Pseudomonadota</taxon>
        <taxon>Alphaproteobacteria</taxon>
        <taxon>Sphingomonadales</taxon>
        <taxon>Erythrobacteraceae</taxon>
        <taxon>Caenibius</taxon>
    </lineage>
</organism>
<evidence type="ECO:0008006" key="4">
    <source>
        <dbReference type="Google" id="ProtNLM"/>
    </source>
</evidence>
<protein>
    <recommendedName>
        <fullName evidence="4">DUF305 domain-containing protein</fullName>
    </recommendedName>
</protein>
<feature type="chain" id="PRO_5030177807" description="DUF305 domain-containing protein" evidence="1">
    <location>
        <begin position="18"/>
        <end position="173"/>
    </location>
</feature>
<gene>
    <name evidence="2" type="ORF">NT2_01_04250</name>
</gene>
<evidence type="ECO:0000313" key="2">
    <source>
        <dbReference type="EMBL" id="GAD47654.1"/>
    </source>
</evidence>
<dbReference type="PROSITE" id="PS51257">
    <property type="entry name" value="PROKAR_LIPOPROTEIN"/>
    <property type="match status" value="1"/>
</dbReference>
<dbReference type="AlphaFoldDB" id="U2ZQJ9"/>
<dbReference type="Proteomes" id="UP000016568">
    <property type="component" value="Unassembled WGS sequence"/>
</dbReference>
<evidence type="ECO:0000313" key="3">
    <source>
        <dbReference type="Proteomes" id="UP000016568"/>
    </source>
</evidence>
<dbReference type="KEGG" id="ntd:EGO55_15005"/>
<proteinExistence type="predicted"/>
<keyword evidence="1" id="KW-0732">Signal</keyword>
<evidence type="ECO:0000256" key="1">
    <source>
        <dbReference type="SAM" id="SignalP"/>
    </source>
</evidence>